<keyword evidence="5 7" id="KW-1133">Transmembrane helix</keyword>
<dbReference type="GO" id="GO:0005886">
    <property type="term" value="C:plasma membrane"/>
    <property type="evidence" value="ECO:0007669"/>
    <property type="project" value="TreeGrafter"/>
</dbReference>
<dbReference type="Pfam" id="PF03600">
    <property type="entry name" value="CitMHS"/>
    <property type="match status" value="1"/>
</dbReference>
<feature type="transmembrane region" description="Helical" evidence="7">
    <location>
        <begin position="570"/>
        <end position="590"/>
    </location>
</feature>
<dbReference type="OrthoDB" id="9765532at2"/>
<dbReference type="GO" id="GO:0006813">
    <property type="term" value="P:potassium ion transport"/>
    <property type="evidence" value="ECO:0007669"/>
    <property type="project" value="InterPro"/>
</dbReference>
<dbReference type="RefSeq" id="WP_113956936.1">
    <property type="nucleotide sequence ID" value="NZ_QNRR01000001.1"/>
</dbReference>
<dbReference type="PANTHER" id="PTHR43652">
    <property type="entry name" value="BASIC AMINO ACID ANTIPORTER YFCC-RELATED"/>
    <property type="match status" value="1"/>
</dbReference>
<evidence type="ECO:0000256" key="6">
    <source>
        <dbReference type="ARBA" id="ARBA00023136"/>
    </source>
</evidence>
<feature type="transmembrane region" description="Helical" evidence="7">
    <location>
        <begin position="510"/>
        <end position="528"/>
    </location>
</feature>
<keyword evidence="10" id="KW-1185">Reference proteome</keyword>
<feature type="transmembrane region" description="Helical" evidence="7">
    <location>
        <begin position="175"/>
        <end position="195"/>
    </location>
</feature>
<dbReference type="Proteomes" id="UP000253426">
    <property type="component" value="Unassembled WGS sequence"/>
</dbReference>
<evidence type="ECO:0000256" key="3">
    <source>
        <dbReference type="ARBA" id="ARBA00022692"/>
    </source>
</evidence>
<accession>A0A366HWI2</accession>
<feature type="transmembrane region" description="Helical" evidence="7">
    <location>
        <begin position="534"/>
        <end position="558"/>
    </location>
</feature>
<evidence type="ECO:0000256" key="1">
    <source>
        <dbReference type="ARBA" id="ARBA00004141"/>
    </source>
</evidence>
<reference evidence="9 10" key="1">
    <citation type="submission" date="2018-06" db="EMBL/GenBank/DDBJ databases">
        <title>Genomic Encyclopedia of Type Strains, Phase IV (KMG-IV): sequencing the most valuable type-strain genomes for metagenomic binning, comparative biology and taxonomic classification.</title>
        <authorList>
            <person name="Goeker M."/>
        </authorList>
    </citation>
    <scope>NUCLEOTIDE SEQUENCE [LARGE SCALE GENOMIC DNA]</scope>
    <source>
        <strain evidence="9 10">DSM 25532</strain>
    </source>
</reference>
<dbReference type="InterPro" id="IPR004680">
    <property type="entry name" value="Cit_transptr-like_dom"/>
</dbReference>
<evidence type="ECO:0000259" key="8">
    <source>
        <dbReference type="PROSITE" id="PS51202"/>
    </source>
</evidence>
<feature type="transmembrane region" description="Helical" evidence="7">
    <location>
        <begin position="30"/>
        <end position="49"/>
    </location>
</feature>
<proteinExistence type="predicted"/>
<comment type="caution">
    <text evidence="9">The sequence shown here is derived from an EMBL/GenBank/DDBJ whole genome shotgun (WGS) entry which is preliminary data.</text>
</comment>
<evidence type="ECO:0000256" key="4">
    <source>
        <dbReference type="ARBA" id="ARBA00022737"/>
    </source>
</evidence>
<protein>
    <submittedName>
        <fullName evidence="9">Di/tricarboxylate transporter</fullName>
    </submittedName>
</protein>
<keyword evidence="2" id="KW-0813">Transport</keyword>
<evidence type="ECO:0000313" key="10">
    <source>
        <dbReference type="Proteomes" id="UP000253426"/>
    </source>
</evidence>
<dbReference type="InterPro" id="IPR006037">
    <property type="entry name" value="RCK_C"/>
</dbReference>
<dbReference type="InterPro" id="IPR036721">
    <property type="entry name" value="RCK_C_sf"/>
</dbReference>
<sequence length="592" mass="63995">MTPDIAILLALTATALVFFSFEWISADVVALGLLLSLTLLGLVPLDRAFAGFGSDTFILILGLLIMTAALVRTGVVDLLGRTILRHSGTNPKVLYIVLLVAAAGLSAFMSNTAAAALFIPVVFGIAKRAKISPGKLLMPLAFASIVSSSVSLISTSTNIVVSGLMQQHKMAPMGMFEMAPVGVPIAALGVLYMIFVGRKLVPDRFGASSEEDSTLVVRPYLFELLIHDDSPLAGKTVAKSGLGRDMELTLVRIIRNKDEYYEPRAGSMLRGGDVIIVEGSSDDIVRIKDIPGIDIKADVKLSDPAITPDEQELAEVLVLPGSRLIGRTLKNAGFRERYDLQVLGLSRHGETMHKKMSTIPIKVGDILLVQGRREQMIRVSDQRIFSILGMLEGERPKVKHAPWAMAIFALVILLPTFKLVTLPVAVMLGVFAVFITRCLSSEEAYQAVEWKVLVLVASMLSLGVAMEHTGTAVYLADLIVDWVGHAGPFWLLSAFFVLTVLLTQPMSNQAAAVVVLPVAIQTALQLGVNPRTFSMMVAVAASCSYLTPLEPACLMVYGPGRYRFFDYLRVGGPLTLVIFVVAIVLVPRVWPL</sequence>
<keyword evidence="4" id="KW-0677">Repeat</keyword>
<keyword evidence="6 7" id="KW-0472">Membrane</keyword>
<feature type="transmembrane region" description="Helical" evidence="7">
    <location>
        <begin position="423"/>
        <end position="440"/>
    </location>
</feature>
<gene>
    <name evidence="9" type="ORF">DES53_101859</name>
</gene>
<dbReference type="EMBL" id="QNRR01000001">
    <property type="protein sequence ID" value="RBP48059.1"/>
    <property type="molecule type" value="Genomic_DNA"/>
</dbReference>
<organism evidence="9 10">
    <name type="scientific">Roseimicrobium gellanilyticum</name>
    <dbReference type="NCBI Taxonomy" id="748857"/>
    <lineage>
        <taxon>Bacteria</taxon>
        <taxon>Pseudomonadati</taxon>
        <taxon>Verrucomicrobiota</taxon>
        <taxon>Verrucomicrobiia</taxon>
        <taxon>Verrucomicrobiales</taxon>
        <taxon>Verrucomicrobiaceae</taxon>
        <taxon>Roseimicrobium</taxon>
    </lineage>
</organism>
<evidence type="ECO:0000256" key="2">
    <source>
        <dbReference type="ARBA" id="ARBA00022448"/>
    </source>
</evidence>
<dbReference type="InterPro" id="IPR051679">
    <property type="entry name" value="DASS-Related_Transporters"/>
</dbReference>
<evidence type="ECO:0000256" key="7">
    <source>
        <dbReference type="SAM" id="Phobius"/>
    </source>
</evidence>
<feature type="domain" description="RCK C-terminal" evidence="8">
    <location>
        <begin position="299"/>
        <end position="385"/>
    </location>
</feature>
<dbReference type="GO" id="GO:0008324">
    <property type="term" value="F:monoatomic cation transmembrane transporter activity"/>
    <property type="evidence" value="ECO:0007669"/>
    <property type="project" value="InterPro"/>
</dbReference>
<feature type="transmembrane region" description="Helical" evidence="7">
    <location>
        <begin position="482"/>
        <end position="503"/>
    </location>
</feature>
<feature type="transmembrane region" description="Helical" evidence="7">
    <location>
        <begin position="136"/>
        <end position="155"/>
    </location>
</feature>
<name>A0A366HWI2_9BACT</name>
<dbReference type="Gene3D" id="3.30.70.1450">
    <property type="entry name" value="Regulator of K+ conductance, C-terminal domain"/>
    <property type="match status" value="2"/>
</dbReference>
<feature type="transmembrane region" description="Helical" evidence="7">
    <location>
        <begin position="95"/>
        <end position="124"/>
    </location>
</feature>
<dbReference type="PANTHER" id="PTHR43652:SF2">
    <property type="entry name" value="BASIC AMINO ACID ANTIPORTER YFCC-RELATED"/>
    <property type="match status" value="1"/>
</dbReference>
<keyword evidence="3 7" id="KW-0812">Transmembrane</keyword>
<dbReference type="SUPFAM" id="SSF116726">
    <property type="entry name" value="TrkA C-terminal domain-like"/>
    <property type="match status" value="2"/>
</dbReference>
<feature type="transmembrane region" description="Helical" evidence="7">
    <location>
        <begin position="56"/>
        <end position="75"/>
    </location>
</feature>
<dbReference type="PROSITE" id="PS51202">
    <property type="entry name" value="RCK_C"/>
    <property type="match status" value="2"/>
</dbReference>
<dbReference type="AlphaFoldDB" id="A0A366HWI2"/>
<feature type="transmembrane region" description="Helical" evidence="7">
    <location>
        <begin position="452"/>
        <end position="476"/>
    </location>
</feature>
<feature type="domain" description="RCK C-terminal" evidence="8">
    <location>
        <begin position="209"/>
        <end position="293"/>
    </location>
</feature>
<evidence type="ECO:0000313" key="9">
    <source>
        <dbReference type="EMBL" id="RBP48059.1"/>
    </source>
</evidence>
<evidence type="ECO:0000256" key="5">
    <source>
        <dbReference type="ARBA" id="ARBA00022989"/>
    </source>
</evidence>
<comment type="subcellular location">
    <subcellularLocation>
        <location evidence="1">Membrane</location>
        <topology evidence="1">Multi-pass membrane protein</topology>
    </subcellularLocation>
</comment>
<dbReference type="Pfam" id="PF02080">
    <property type="entry name" value="TrkA_C"/>
    <property type="match status" value="2"/>
</dbReference>